<keyword evidence="1" id="KW-1133">Transmembrane helix</keyword>
<keyword evidence="1" id="KW-0812">Transmembrane</keyword>
<evidence type="ECO:0000313" key="3">
    <source>
        <dbReference type="Proteomes" id="UP000000442"/>
    </source>
</evidence>
<accession>C0QCB1</accession>
<feature type="transmembrane region" description="Helical" evidence="1">
    <location>
        <begin position="42"/>
        <end position="66"/>
    </location>
</feature>
<evidence type="ECO:0000313" key="2">
    <source>
        <dbReference type="EMBL" id="ACN17128.1"/>
    </source>
</evidence>
<dbReference type="AlphaFoldDB" id="C0QCB1"/>
<proteinExistence type="predicted"/>
<keyword evidence="3" id="KW-1185">Reference proteome</keyword>
<name>C0QCB1_DESAH</name>
<protein>
    <submittedName>
        <fullName evidence="2">Uncharacterized protein</fullName>
    </submittedName>
</protein>
<dbReference type="STRING" id="177437.HRM2_40710"/>
<reference evidence="2 3" key="1">
    <citation type="journal article" date="2009" name="Environ. Microbiol.">
        <title>Genome sequence of Desulfobacterium autotrophicum HRM2, a marine sulfate reducer oxidizing organic carbon completely to carbon dioxide.</title>
        <authorList>
            <person name="Strittmatter A.W."/>
            <person name="Liesegang H."/>
            <person name="Rabus R."/>
            <person name="Decker I."/>
            <person name="Amann J."/>
            <person name="Andres S."/>
            <person name="Henne A."/>
            <person name="Fricke W.F."/>
            <person name="Martinez-Arias R."/>
            <person name="Bartels D."/>
            <person name="Goesmann A."/>
            <person name="Krause L."/>
            <person name="Puehler A."/>
            <person name="Klenk H.P."/>
            <person name="Richter M."/>
            <person name="Schuler M."/>
            <person name="Gloeckner F.O."/>
            <person name="Meyerdierks A."/>
            <person name="Gottschalk G."/>
            <person name="Amann R."/>
        </authorList>
    </citation>
    <scope>NUCLEOTIDE SEQUENCE [LARGE SCALE GENOMIC DNA]</scope>
    <source>
        <strain evidence="3">ATCC 43914 / DSM 3382 / HRM2</strain>
    </source>
</reference>
<dbReference type="EMBL" id="CP001087">
    <property type="protein sequence ID" value="ACN17128.1"/>
    <property type="molecule type" value="Genomic_DNA"/>
</dbReference>
<keyword evidence="1" id="KW-0472">Membrane</keyword>
<sequence length="76" mass="8256">MNGTVMPQRDTLFSIQTENIFLAFHGRTAHNKSLKKTKPNGMVVAFVFANCATAAAVSCLIVTPLGRKSYVVGQKK</sequence>
<dbReference type="HOGENOM" id="CLU_2648544_0_0_7"/>
<organism evidence="2 3">
    <name type="scientific">Desulforapulum autotrophicum (strain ATCC 43914 / DSM 3382 / VKM B-1955 / HRM2)</name>
    <name type="common">Desulfobacterium autotrophicum</name>
    <dbReference type="NCBI Taxonomy" id="177437"/>
    <lineage>
        <taxon>Bacteria</taxon>
        <taxon>Pseudomonadati</taxon>
        <taxon>Thermodesulfobacteriota</taxon>
        <taxon>Desulfobacteria</taxon>
        <taxon>Desulfobacterales</taxon>
        <taxon>Desulfobacteraceae</taxon>
        <taxon>Desulforapulum</taxon>
    </lineage>
</organism>
<evidence type="ECO:0000256" key="1">
    <source>
        <dbReference type="SAM" id="Phobius"/>
    </source>
</evidence>
<dbReference type="KEGG" id="dat:HRM2_40710"/>
<gene>
    <name evidence="2" type="ordered locus">HRM2_40710</name>
</gene>
<dbReference type="Proteomes" id="UP000000442">
    <property type="component" value="Chromosome"/>
</dbReference>
<dbReference type="RefSeq" id="WP_015905861.1">
    <property type="nucleotide sequence ID" value="NC_012108.1"/>
</dbReference>